<feature type="compositionally biased region" description="Low complexity" evidence="1">
    <location>
        <begin position="220"/>
        <end position="232"/>
    </location>
</feature>
<feature type="region of interest" description="Disordered" evidence="1">
    <location>
        <begin position="218"/>
        <end position="239"/>
    </location>
</feature>
<evidence type="ECO:0000313" key="2">
    <source>
        <dbReference type="EMBL" id="RDX60306.1"/>
    </source>
</evidence>
<evidence type="ECO:0000313" key="3">
    <source>
        <dbReference type="Proteomes" id="UP000257109"/>
    </source>
</evidence>
<name>A0A371E2N7_MUCPR</name>
<accession>A0A371E2N7</accession>
<keyword evidence="3" id="KW-1185">Reference proteome</keyword>
<dbReference type="EMBL" id="QJKJ01016956">
    <property type="protein sequence ID" value="RDX60306.1"/>
    <property type="molecule type" value="Genomic_DNA"/>
</dbReference>
<sequence length="302" mass="35072">MVMKWALKEHSTTTLVPSPNPLAKTLNMFTPLQYHNVIIGPNKLVNYQNPYEDQYLEKDELLPIIVLEKDQAKVNPIHTGTNPCFNKNPSPNHFYLNITLIMIIWMLDTMDSFLVYLVHKWNIVKVPKMWFIDFGPIPTIFPLEIEETYNFFGEKLSFVPGYRLISFVASQAITWIMALEYTTIQQYETIDIKTLCHQTKVKWWKKFNNNLISKSDEWVNNNSKSTSQQNTSPLKKQKEENEASFLLEKQKIMAKLASATSVEEFEATFLKARSILDSDSANHSDVESSESNRYLHNGDMFD</sequence>
<evidence type="ECO:0000256" key="1">
    <source>
        <dbReference type="SAM" id="MobiDB-lite"/>
    </source>
</evidence>
<organism evidence="2 3">
    <name type="scientific">Mucuna pruriens</name>
    <name type="common">Velvet bean</name>
    <name type="synonym">Dolichos pruriens</name>
    <dbReference type="NCBI Taxonomy" id="157652"/>
    <lineage>
        <taxon>Eukaryota</taxon>
        <taxon>Viridiplantae</taxon>
        <taxon>Streptophyta</taxon>
        <taxon>Embryophyta</taxon>
        <taxon>Tracheophyta</taxon>
        <taxon>Spermatophyta</taxon>
        <taxon>Magnoliopsida</taxon>
        <taxon>eudicotyledons</taxon>
        <taxon>Gunneridae</taxon>
        <taxon>Pentapetalae</taxon>
        <taxon>rosids</taxon>
        <taxon>fabids</taxon>
        <taxon>Fabales</taxon>
        <taxon>Fabaceae</taxon>
        <taxon>Papilionoideae</taxon>
        <taxon>50 kb inversion clade</taxon>
        <taxon>NPAAA clade</taxon>
        <taxon>indigoferoid/millettioid clade</taxon>
        <taxon>Phaseoleae</taxon>
        <taxon>Mucuna</taxon>
    </lineage>
</organism>
<gene>
    <name evidence="2" type="ORF">CR513_61563</name>
</gene>
<proteinExistence type="predicted"/>
<comment type="caution">
    <text evidence="2">The sequence shown here is derived from an EMBL/GenBank/DDBJ whole genome shotgun (WGS) entry which is preliminary data.</text>
</comment>
<feature type="non-terminal residue" evidence="2">
    <location>
        <position position="1"/>
    </location>
</feature>
<reference evidence="2" key="1">
    <citation type="submission" date="2018-05" db="EMBL/GenBank/DDBJ databases">
        <title>Draft genome of Mucuna pruriens seed.</title>
        <authorList>
            <person name="Nnadi N.E."/>
            <person name="Vos R."/>
            <person name="Hasami M.H."/>
            <person name="Devisetty U.K."/>
            <person name="Aguiy J.C."/>
        </authorList>
    </citation>
    <scope>NUCLEOTIDE SEQUENCE [LARGE SCALE GENOMIC DNA]</scope>
    <source>
        <strain evidence="2">JCA_2017</strain>
    </source>
</reference>
<dbReference type="AlphaFoldDB" id="A0A371E2N7"/>
<feature type="region of interest" description="Disordered" evidence="1">
    <location>
        <begin position="280"/>
        <end position="302"/>
    </location>
</feature>
<dbReference type="Proteomes" id="UP000257109">
    <property type="component" value="Unassembled WGS sequence"/>
</dbReference>
<protein>
    <submittedName>
        <fullName evidence="2">Uncharacterized protein</fullName>
    </submittedName>
</protein>